<comment type="caution">
    <text evidence="1">The sequence shown here is derived from an EMBL/GenBank/DDBJ whole genome shotgun (WGS) entry which is preliminary data.</text>
</comment>
<name>A0ABV2MP14_9HYPH</name>
<accession>A0ABV2MP14</accession>
<reference evidence="1 2" key="1">
    <citation type="submission" date="2024-06" db="EMBL/GenBank/DDBJ databases">
        <title>Genomic Encyclopedia of Type Strains, Phase IV (KMG-IV): sequencing the most valuable type-strain genomes for metagenomic binning, comparative biology and taxonomic classification.</title>
        <authorList>
            <person name="Goeker M."/>
        </authorList>
    </citation>
    <scope>NUCLEOTIDE SEQUENCE [LARGE SCALE GENOMIC DNA]</scope>
    <source>
        <strain evidence="1 2">DSM 29288</strain>
    </source>
</reference>
<dbReference type="EMBL" id="JBEPMY010000021">
    <property type="protein sequence ID" value="MET3757909.1"/>
    <property type="molecule type" value="Genomic_DNA"/>
</dbReference>
<sequence length="37" mass="3951">MVGHAVTVVLERFGPAVVLGGELEKTATKIINQPLDF</sequence>
<keyword evidence="2" id="KW-1185">Reference proteome</keyword>
<evidence type="ECO:0000313" key="1">
    <source>
        <dbReference type="EMBL" id="MET3757909.1"/>
    </source>
</evidence>
<evidence type="ECO:0000313" key="2">
    <source>
        <dbReference type="Proteomes" id="UP001549077"/>
    </source>
</evidence>
<dbReference type="Proteomes" id="UP001549077">
    <property type="component" value="Unassembled WGS sequence"/>
</dbReference>
<protein>
    <submittedName>
        <fullName evidence="1">Uncharacterized protein</fullName>
    </submittedName>
</protein>
<proteinExistence type="predicted"/>
<organism evidence="1 2">
    <name type="scientific">Rhizobium binae</name>
    <dbReference type="NCBI Taxonomy" id="1138190"/>
    <lineage>
        <taxon>Bacteria</taxon>
        <taxon>Pseudomonadati</taxon>
        <taxon>Pseudomonadota</taxon>
        <taxon>Alphaproteobacteria</taxon>
        <taxon>Hyphomicrobiales</taxon>
        <taxon>Rhizobiaceae</taxon>
        <taxon>Rhizobium/Agrobacterium group</taxon>
        <taxon>Rhizobium</taxon>
    </lineage>
</organism>
<gene>
    <name evidence="1" type="ORF">ABID08_005290</name>
</gene>